<sequence>MNYFFPSESFRYKADLETFVISQICFRAILSNAVRSLLGGIAEGANDPRVKKEESEQIVAELEEKGLDYEY</sequence>
<protein>
    <submittedName>
        <fullName evidence="1">Uncharacterized protein</fullName>
    </submittedName>
</protein>
<geneLocation type="plasmid" evidence="1">
    <name>unnamed2</name>
</geneLocation>
<name>A0A0F6Y0P1_BRELA</name>
<reference evidence="1" key="1">
    <citation type="submission" date="2015-03" db="EMBL/GenBank/DDBJ databases">
        <title>MIGS Cultured Bacterial/Archaeal sample from Brevibacillus laterosporus.</title>
        <authorList>
            <person name="Zeng D."/>
            <person name="Zhu L."/>
            <person name="Dong G."/>
            <person name="Ye W."/>
            <person name="Ren D."/>
            <person name="Wu L."/>
            <person name="Xu J."/>
            <person name="Li G."/>
            <person name="Guo L."/>
        </authorList>
    </citation>
    <scope>NUCLEOTIDE SEQUENCE</scope>
    <source>
        <strain evidence="1">B9</strain>
        <plasmid evidence="1">unnamed2</plasmid>
    </source>
</reference>
<proteinExistence type="predicted"/>
<evidence type="ECO:0000313" key="1">
    <source>
        <dbReference type="EMBL" id="AKF95866.1"/>
    </source>
</evidence>
<organism evidence="1">
    <name type="scientific">Brevibacillus laterosporus</name>
    <name type="common">Bacillus laterosporus</name>
    <dbReference type="NCBI Taxonomy" id="1465"/>
    <lineage>
        <taxon>Bacteria</taxon>
        <taxon>Bacillati</taxon>
        <taxon>Bacillota</taxon>
        <taxon>Bacilli</taxon>
        <taxon>Bacillales</taxon>
        <taxon>Paenibacillaceae</taxon>
        <taxon>Brevibacillus</taxon>
    </lineage>
</organism>
<accession>A0A0F6Y0P1</accession>
<dbReference type="EMBL" id="CP011076">
    <property type="protein sequence ID" value="AKF95866.1"/>
    <property type="molecule type" value="Genomic_DNA"/>
</dbReference>
<dbReference type="AlphaFoldDB" id="A0A0F6Y0P1"/>
<dbReference type="RefSeq" id="WP_031415036.1">
    <property type="nucleotide sequence ID" value="NZ_CP011076.1"/>
</dbReference>
<gene>
    <name evidence="1" type="ORF">EX87_19945</name>
</gene>
<keyword evidence="1" id="KW-0614">Plasmid</keyword>